<comment type="caution">
    <text evidence="1">The sequence shown here is derived from an EMBL/GenBank/DDBJ whole genome shotgun (WGS) entry which is preliminary data.</text>
</comment>
<name>A0ABV1I5U5_9FIRM</name>
<dbReference type="Proteomes" id="UP001470288">
    <property type="component" value="Unassembled WGS sequence"/>
</dbReference>
<keyword evidence="2" id="KW-1185">Reference proteome</keyword>
<gene>
    <name evidence="1" type="ORF">WMO62_13080</name>
</gene>
<reference evidence="1 2" key="1">
    <citation type="submission" date="2024-03" db="EMBL/GenBank/DDBJ databases">
        <title>Human intestinal bacterial collection.</title>
        <authorList>
            <person name="Pauvert C."/>
            <person name="Hitch T.C.A."/>
            <person name="Clavel T."/>
        </authorList>
    </citation>
    <scope>NUCLEOTIDE SEQUENCE [LARGE SCALE GENOMIC DNA]</scope>
    <source>
        <strain evidence="1 2">CLA-AA-H78B</strain>
    </source>
</reference>
<accession>A0ABV1I5U5</accession>
<dbReference type="EMBL" id="JBBMFC010000026">
    <property type="protein sequence ID" value="MEQ2579745.1"/>
    <property type="molecule type" value="Genomic_DNA"/>
</dbReference>
<proteinExistence type="predicted"/>
<evidence type="ECO:0000313" key="1">
    <source>
        <dbReference type="EMBL" id="MEQ2579745.1"/>
    </source>
</evidence>
<evidence type="ECO:0000313" key="2">
    <source>
        <dbReference type="Proteomes" id="UP001470288"/>
    </source>
</evidence>
<dbReference type="RefSeq" id="WP_117500111.1">
    <property type="nucleotide sequence ID" value="NZ_JBBMFC010000026.1"/>
</dbReference>
<organism evidence="1 2">
    <name type="scientific">Hominiventricola aquisgranensis</name>
    <dbReference type="NCBI Taxonomy" id="3133164"/>
    <lineage>
        <taxon>Bacteria</taxon>
        <taxon>Bacillati</taxon>
        <taxon>Bacillota</taxon>
        <taxon>Clostridia</taxon>
        <taxon>Lachnospirales</taxon>
        <taxon>Lachnospiraceae</taxon>
        <taxon>Hominiventricola</taxon>
    </lineage>
</organism>
<sequence length="239" mass="28460">MYIEENGWMLELIFDLSSQALIQMINQLFHTAYSDEEKIWKEWQRANSIGLKVGETNRYEFQVRRLDGCTQIYAEDRGSVFAWGRSVRRSVVHIREPQIIYFGKNHQEEYSTTLEFPDKARVTLPTRIITMENYSPLRLEECGLILFLPFLLEGYIENMKEDNWDGLRYFLMDEMREALRRAYGKGSLTAVDMQKLKQICRKKVWKSYGNKKWMQDLGMQTFMLDALDTDFSLIEHPYK</sequence>
<protein>
    <submittedName>
        <fullName evidence="1">Uncharacterized protein</fullName>
    </submittedName>
</protein>